<dbReference type="InParanoid" id="C3YJC2"/>
<dbReference type="eggNOG" id="KOG4228">
    <property type="taxonomic scope" value="Eukaryota"/>
</dbReference>
<feature type="region of interest" description="Disordered" evidence="6">
    <location>
        <begin position="3067"/>
        <end position="3094"/>
    </location>
</feature>
<keyword evidence="4 5" id="KW-1015">Disulfide bond</keyword>
<evidence type="ECO:0000256" key="2">
    <source>
        <dbReference type="ARBA" id="ARBA00022729"/>
    </source>
</evidence>
<dbReference type="InterPro" id="IPR036116">
    <property type="entry name" value="FN3_sf"/>
</dbReference>
<dbReference type="FunFam" id="2.60.40.10:FF:002445">
    <property type="match status" value="8"/>
</dbReference>
<feature type="region of interest" description="Disordered" evidence="6">
    <location>
        <begin position="4038"/>
        <end position="4069"/>
    </location>
</feature>
<feature type="region of interest" description="Disordered" evidence="6">
    <location>
        <begin position="2958"/>
        <end position="2991"/>
    </location>
</feature>
<keyword evidence="1 5" id="KW-0420">Kringle</keyword>
<feature type="domain" description="Fibronectin type-III" evidence="8">
    <location>
        <begin position="4675"/>
        <end position="4769"/>
    </location>
</feature>
<feature type="region of interest" description="Disordered" evidence="6">
    <location>
        <begin position="3254"/>
        <end position="3276"/>
    </location>
</feature>
<reference evidence="9" key="1">
    <citation type="journal article" date="2008" name="Nature">
        <title>The amphioxus genome and the evolution of the chordate karyotype.</title>
        <authorList>
            <consortium name="US DOE Joint Genome Institute (JGI-PGF)"/>
            <person name="Putnam N.H."/>
            <person name="Butts T."/>
            <person name="Ferrier D.E.K."/>
            <person name="Furlong R.F."/>
            <person name="Hellsten U."/>
            <person name="Kawashima T."/>
            <person name="Robinson-Rechavi M."/>
            <person name="Shoguchi E."/>
            <person name="Terry A."/>
            <person name="Yu J.-K."/>
            <person name="Benito-Gutierrez E.L."/>
            <person name="Dubchak I."/>
            <person name="Garcia-Fernandez J."/>
            <person name="Gibson-Brown J.J."/>
            <person name="Grigoriev I.V."/>
            <person name="Horton A.C."/>
            <person name="de Jong P.J."/>
            <person name="Jurka J."/>
            <person name="Kapitonov V.V."/>
            <person name="Kohara Y."/>
            <person name="Kuroki Y."/>
            <person name="Lindquist E."/>
            <person name="Lucas S."/>
            <person name="Osoegawa K."/>
            <person name="Pennacchio L.A."/>
            <person name="Salamov A.A."/>
            <person name="Satou Y."/>
            <person name="Sauka-Spengler T."/>
            <person name="Schmutz J."/>
            <person name="Shin-I T."/>
            <person name="Toyoda A."/>
            <person name="Bronner-Fraser M."/>
            <person name="Fujiyama A."/>
            <person name="Holland L.Z."/>
            <person name="Holland P.W.H."/>
            <person name="Satoh N."/>
            <person name="Rokhsar D.S."/>
        </authorList>
    </citation>
    <scope>NUCLEOTIDE SEQUENCE [LARGE SCALE GENOMIC DNA]</scope>
    <source>
        <strain evidence="9">S238N-H82</strain>
        <tissue evidence="9">Testes</tissue>
    </source>
</reference>
<feature type="compositionally biased region" description="Polar residues" evidence="6">
    <location>
        <begin position="1993"/>
        <end position="2011"/>
    </location>
</feature>
<dbReference type="SMART" id="SM00060">
    <property type="entry name" value="FN3"/>
    <property type="match status" value="32"/>
</dbReference>
<comment type="caution">
    <text evidence="5">Lacks conserved residue(s) required for the propagation of feature annotation.</text>
</comment>
<feature type="domain" description="Fibronectin type-III" evidence="8">
    <location>
        <begin position="3868"/>
        <end position="3961"/>
    </location>
</feature>
<feature type="domain" description="Fibronectin type-III" evidence="8">
    <location>
        <begin position="3579"/>
        <end position="3669"/>
    </location>
</feature>
<feature type="domain" description="Fibronectin type-III" evidence="8">
    <location>
        <begin position="4129"/>
        <end position="4224"/>
    </location>
</feature>
<feature type="compositionally biased region" description="Low complexity" evidence="6">
    <location>
        <begin position="2321"/>
        <end position="2335"/>
    </location>
</feature>
<feature type="domain" description="Fibronectin type-III" evidence="8">
    <location>
        <begin position="4330"/>
        <end position="4435"/>
    </location>
</feature>
<feature type="compositionally biased region" description="Basic and acidic residues" evidence="6">
    <location>
        <begin position="5077"/>
        <end position="5088"/>
    </location>
</feature>
<dbReference type="Pfam" id="PF00051">
    <property type="entry name" value="Kringle"/>
    <property type="match status" value="1"/>
</dbReference>
<dbReference type="Gene3D" id="2.40.20.10">
    <property type="entry name" value="Plasminogen Kringle 4"/>
    <property type="match status" value="1"/>
</dbReference>
<dbReference type="SUPFAM" id="SSF57440">
    <property type="entry name" value="Kringle-like"/>
    <property type="match status" value="1"/>
</dbReference>
<dbReference type="InterPro" id="IPR003961">
    <property type="entry name" value="FN3_dom"/>
</dbReference>
<feature type="compositionally biased region" description="Gly residues" evidence="6">
    <location>
        <begin position="2361"/>
        <end position="2377"/>
    </location>
</feature>
<feature type="domain" description="Fibronectin type-III" evidence="8">
    <location>
        <begin position="3676"/>
        <end position="3768"/>
    </location>
</feature>
<feature type="compositionally biased region" description="Low complexity" evidence="6">
    <location>
        <begin position="1857"/>
        <end position="1868"/>
    </location>
</feature>
<feature type="domain" description="Fibronectin type-III" evidence="8">
    <location>
        <begin position="4578"/>
        <end position="4669"/>
    </location>
</feature>
<feature type="domain" description="Fibronectin type-III" evidence="8">
    <location>
        <begin position="699"/>
        <end position="791"/>
    </location>
</feature>
<feature type="domain" description="Fibronectin type-III" evidence="8">
    <location>
        <begin position="603"/>
        <end position="695"/>
    </location>
</feature>
<dbReference type="FunFam" id="2.40.20.10:FF:000001">
    <property type="entry name" value="Urokinase-type plasminogen activator"/>
    <property type="match status" value="1"/>
</dbReference>
<feature type="domain" description="Fibronectin type-III" evidence="8">
    <location>
        <begin position="1105"/>
        <end position="1196"/>
    </location>
</feature>
<feature type="domain" description="Fibronectin type-III" evidence="8">
    <location>
        <begin position="1203"/>
        <end position="1294"/>
    </location>
</feature>
<feature type="compositionally biased region" description="Polar residues" evidence="6">
    <location>
        <begin position="2104"/>
        <end position="2118"/>
    </location>
</feature>
<dbReference type="PROSITE" id="PS00021">
    <property type="entry name" value="KRINGLE_1"/>
    <property type="match status" value="1"/>
</dbReference>
<dbReference type="InterPro" id="IPR038178">
    <property type="entry name" value="Kringle_sf"/>
</dbReference>
<feature type="domain" description="Fibronectin type-III" evidence="8">
    <location>
        <begin position="899"/>
        <end position="989"/>
    </location>
</feature>
<feature type="compositionally biased region" description="Gly residues" evidence="6">
    <location>
        <begin position="1482"/>
        <end position="1496"/>
    </location>
</feature>
<feature type="compositionally biased region" description="Polar residues" evidence="6">
    <location>
        <begin position="494"/>
        <end position="506"/>
    </location>
</feature>
<feature type="domain" description="Fibronectin type-III" evidence="8">
    <location>
        <begin position="3482"/>
        <end position="3573"/>
    </location>
</feature>
<feature type="compositionally biased region" description="Polar residues" evidence="6">
    <location>
        <begin position="2431"/>
        <end position="2443"/>
    </location>
</feature>
<feature type="region of interest" description="Disordered" evidence="6">
    <location>
        <begin position="2183"/>
        <end position="2215"/>
    </location>
</feature>
<feature type="compositionally biased region" description="Polar residues" evidence="6">
    <location>
        <begin position="1869"/>
        <end position="1881"/>
    </location>
</feature>
<feature type="compositionally biased region" description="Polar residues" evidence="6">
    <location>
        <begin position="1508"/>
        <end position="1523"/>
    </location>
</feature>
<feature type="compositionally biased region" description="Polar residues" evidence="6">
    <location>
        <begin position="2230"/>
        <end position="2241"/>
    </location>
</feature>
<feature type="region of interest" description="Disordered" evidence="6">
    <location>
        <begin position="5053"/>
        <end position="5094"/>
    </location>
</feature>
<name>C3YJC2_BRAFL</name>
<dbReference type="InterPro" id="IPR050991">
    <property type="entry name" value="ECM_Regulatory_Proteins"/>
</dbReference>
<proteinExistence type="predicted"/>
<dbReference type="Gene3D" id="2.60.40.10">
    <property type="entry name" value="Immunoglobulins"/>
    <property type="match status" value="33"/>
</dbReference>
<feature type="compositionally biased region" description="Polar residues" evidence="6">
    <location>
        <begin position="1430"/>
        <end position="1439"/>
    </location>
</feature>
<feature type="region of interest" description="Disordered" evidence="6">
    <location>
        <begin position="2228"/>
        <end position="2470"/>
    </location>
</feature>
<dbReference type="CDD" id="cd00063">
    <property type="entry name" value="FN3"/>
    <property type="match status" value="32"/>
</dbReference>
<feature type="domain" description="Fibronectin type-III" evidence="8">
    <location>
        <begin position="4777"/>
        <end position="4898"/>
    </location>
</feature>
<feature type="compositionally biased region" description="Polar residues" evidence="6">
    <location>
        <begin position="1551"/>
        <end position="1567"/>
    </location>
</feature>
<feature type="domain" description="Kringle" evidence="7">
    <location>
        <begin position="5078"/>
        <end position="5156"/>
    </location>
</feature>
<dbReference type="InterPro" id="IPR000001">
    <property type="entry name" value="Kringle"/>
</dbReference>
<sequence length="5160" mass="547993">MPFVDSSAYGGAVQGSASDRNTCYSTRGPLSYEPSRQICCADGVYEGAEADHVCKICETTMFAIRKSSRPWRCCGRNNDQPYNPETSHCCFGQVKDGPEDTTSCFRCSADSVMSIPRDESKSYMCCGDQPYNTLREHCCAGRLNNGPESAYICQSCGDNMMSRRRDLAPLRCCGVNNEISYDPSTHHCCGGFNQPKYGPQRDYVCQRCGNTYFSRPATDGSWRCCKGRPYNPAEQHCCFDGLHSGSEEQFTCQRCGNEVFSRRRDEPEYWCCSHPKTSEMTPYNPQSQTCCNGQIFSGPDNQHSCQVCGSTPFIRPTVDEPWRCCNTVTPYSPERNHCCFGELRSGSEEQSTCVRCGKNLHTVPVNGQSWGCCGTEPFNPEREVCCNGQVYPGLVCGYEALPAPGAVLGLTAESVDMYSVGLRWYSPSNTQGLFGYRIFYQSASGGQENVVDTRSLDTSYTLSGLQPNSQYIIQVLAYGIAGDGQRSNTLRVQTAPETGGSTTPAQFVQARPRDSDSVDLEWNAPAGITADRVRGFRILYKQTTETNTAYLDVGRPVTDTSFTLGGLEPYTDYDIVIVTIDDTGASSHSMPVRVRTAEGTPGPPGSLQRTAVGSNRLQVAWEPPASVNGVLEGYRLYYQVRGEDSPRVVELGPESTRYTLTSLESNTQYIVWVSAFTGAGEGLRSGNIAVRTSGGIPGPVRSLRGDPLSPTSVRVQWETPTYNADGVQGYRLYYMQVGGRDIPAITLEGNLQSYILSGLQPNSGYEIWLVAFSPAGDGQESPHITVRTGSSATPVQPQLPGTPQDVRVSAVDPFTILVHWQPPTSGGDISNYLVYYQVADENRAFSVQSGANERSHLLGGLQPDTQYLIWIVGVSPVGVGQRSPAVRVQTQDVDVLPDAPRGLEVTPIGPTMIRVQWVPPGGGGTVSGYRIYYQAPGQPSSSLEADASERTRIIGQLLPNTEYTVWLLAFNEAGDGSETQRFIVRTTAAVPGFVPRINVTAIDDTTLWVSWQAPETGAPVRGYRIYYQAVGGDQMTSQVETGPLEQSQAVSGLEPGIEYIIWIVAFSNQGDSEDSPRVRIRTGARVPDSAQILPEIRPVAGVPGIPQDIQGTSLSSSSIQVQWQEPATNAAPSGYRVYYQVVGDAMISFEESGAERRILILEDLQPNTDYNIWVTAYSPAGMGKRSARTTVRTLQETPQLPGVPDDVRVVDVGQTSIHVQWQRPRAGGKVTGYRIYYQPENQVSATEDVVNPSTLSYIIPGLQPDMEYTIWVVALSSLGMGLRSPLVTVRTEPTDGGVDYPPEVPGMPEDVTAYATSAVSIRVEWQTPALEDRVSGYRIRYQAEGDPAISTIEVDREERSYDIMALTPETDYTVWVVAFSPDGMGLRSPKVHARTPEDGPCDCDYVLDVDADKIKELYADKDEDTEEETSTVQPGNQASPGAGSDTGDSLAALGGGGTKQIAVAPVVDAFLDGDNGTSAGVAGSGTGTGVTGGDGNTDGLRAGADGNNVDSTDGQNGTGSHVPTSEAAVVDAYFDGDNSGVPSVVAGGRTGTNVPDGSGNKSSTANLWNGADGNNADSQVGQNHAGGDDPDDSTAGQWANGENSGAEAGINNSFSNGTKSNNDGSMAGADGENGGSMAGADGEHGGPMAGADGEHGGPMAGADGEHGGSMASADGDDDGSMTGADGGDDGSMAGADGEHGGSMAGADGEHGGSMAGADGDDDGSMAGADGEHGGSMTGADGEHGGSMTGADGEHGGSMAGADGEHGGSMTGADGEHGGSMAGAVDTSTRAGSISPAGAKRDNSSSGGHNRVLPSFDGARGDIAQDESTILSGQVGGLTHENSTAGKDAGWSPEFGFTSNNTSGSASTGQASESDASTTGADVSSLDASWFTIEGGEGQLGGTVSPGLPSLDDSSDRNSSHHNVSTAGKVDSGRTDQVANSAVGNSGADIQPARHGNRGDVSIDEYYGSATSGNSIAPFSSDESKEDSVPVEGWSNSTSTVGADSSSANGNVIGSGVPGNFGTVAVTGGEDADVTSEGSPVSKEHSGGHGEQDQTMESSQTGGAANQQEHQKPATGRDGSPTGNAIDGSVAGIVKPSRPAVSRGDTGTRTDSSQNSPSVTGAVGNDIDADVTVGSGEVDETDSNGNNGSSPADHHYSTMPAIPNVIPVGNGHSGDRFVPGTGHISPGSTIGVRVSQTSQQSDTSNETDSNVITEGKTVTVDGFLDVDHSNTDAWENSTSGSDTKPDESSQFGLHHGDRHGGHHGDRHGGHHGDRHGANGHHSNRHGGHHGGQASKNVSGTEGLPANPSSSGSVADGANRNQSVSSPSAIPSSPASSGFGGRTRHEGSLGGSAAANHNEEGFSGRGGVPSSGNAVGGRDAGVAETAGQSDPEEAARNHSHGADNSIAFVGADGDLLDREGRPVLGQEVPPLSGSASSDAGTTQAGHQAAHEDGHAGEGNVPEGTDVSRDGTSGAVSVDFNIDIYEPNVPALPGSPARIQARPTDMATVLVEWGQPTSAGRVDGYRIYYQAINDPQVASIDVGPQTLSQSVGGLESGTEYTFWVQAVNAAGLGYRSPVVTAITDAPAPSLPGLPQNVQATALSPTTILVEWEAPSLGGVVQGYMVYHQSREGGTTLREVGPSVNSLILSDLRPETRYSIWVVAHSDAGMGLRSSMKTLQTPSEGPRLPGRPMNVLATALDARSILVEWQQPTFGGPLDQYRIYYEKSPDQTTSMVEVGPGTVSYTLMDLLPDTEYSIWVVGLSNVGMGERSPIIAVTTLEEAPRLPDTLSNVRVSPAGPTSITVEWEAPTEADVQGYEIYYQTDNLPATSVEMGPDDRYYTISDLLPDQEYTVWLVALTFTGRRVSSQTFTIQTEPQALPGVPQNVRAFPTGPTSIVVQWQLPTTGPDVQGYRIYYQAQHGHVSSVEVGPDTAFYTVTDLMPDTEYMVWVIAFSAAGMGDRSGSLSVRTEEEAPKVPGAPDSVRLTPSGPTSITVEWEAPTTGADVEGYNVYYQPEDGSTRTAQVEPSDMPSYTITGLNPNTRYTVWVIAFSSEGLGQRSQMVNLMTEDQAPATPGAPGSVRLTPSGPTSIKVEWETPSTGGDVEYYVIYYQAENEPTMRVQVSPSDIPYTIRDLLPDTQYTIWIVAFSTEGMGERSPALTISTQEEAPATPGAPGSVRLTPSGPTSITVEWETPSTGGDVEYYVIYYQAENEPTMRVQVSPSNIPYTIRDLLPDTQYTIWIVAFSTEGMGERSPALTVSTQEEAPSTPGAPGSVRLTPSGPTSITVEWETPSTGGDVEYYVIYYQAENEPTMRVQVSPSDIPYTIRDLLPDTQYTIWIVAFSTEGMGERSPALSVSTQEAPNVPGAPGSVRLTPSGPTSITVEWEAPTTGGDVEYYVIYYQTEDEPVLTVQLDQTTRQYTIQDLLPNTPYTVWIVAFSAEGEGERSSVYYVQTAAEGLSPHLADKDKPDSLGLQGGAPTEIPGAPGNVQVTPFNATALTVEWEAPTRGGDFQGYRIYYEAPGDSTPGFVDTPSSVTSFLLTGLQPDTTYNVWVLAFSPAGMSQRSLMKTLTTMQVARGPSAPAFIRASPLDGTSLVVEWQASESDNVQGYIIYYQAETETSPSSVETDPTTLQSTIRGLQPDTTYTVWVVTYSPDGTSPNSPTVSIRTLQEGAGLPGSPEGLRVRAVNPTTALLSWQEPSSGADFDGYRVYYQRAEDPESVTTLNVRLSTTSYILENLQPGQKYQIWITAYSSRGISEVTQRIDLRMPQGSLPGAPLNVRASSTEPTSIVIQWDSPRSGGDVERYQIYYRSSEDSSVSQIPVGGDEQTWTITGLQADLDYMVWIEAVNSAGSGPRTDVLNVQTPSEAPGEPENLQVESTELTSVTITWEAPTSGGELEGYRIYYQRVGDDGMRSPTRVIGPDERSFTLTGLEEDTDYRIYLVPFSSDRVGTSSPVLSVRTQSTPTPQPPGAPLSIRASAVDSSSVRVTWRHPTRGGAAAGYKVHYQVGLCSTHQPSPVSFTHQPSPVSFTYQPSPVSFTHQPSPVSFTHQPSPVSFTHQPSPVSFTHQPSPVSFTHQPSPVSFTHQPSPVSFTHQPSPVSFTHLPSPVSFTHQPSPVCFTHLPSPVSFTHLPSPVSFTHQPSPVSFTHLPSPVSFTHLPSPVSFTHLPSSVAGEPEAVTVEVRPTDRALMLSGLRPSTSYDIWMTAFSSAGSSPRTPSVMVRTPEMAPQTPGRPRSIRAETVNPTTMLVQWQEPVRGADLVERYRVYYQASRAPTPSFRVAQANERSLTIPGMASSTTYNIWVVALSAAGVGQPSPSLTLATPDAVPEVPGSPEDIQVSLEDDSSIRVEWLPPTSGGEVLGYRINYQVLAIFLSSAFLLLKEAGNEEATTIEVRSNVYSQVIRELKPDTEYYIWVVGFSAAGDGRRSQILSVTMESEGSTQLGPPADLQVSLLDDESVLLQWSAPEASDGILGYRLYYQPVGSTDVSNLEVGPDVSSHPIRGLEPGVDYVVWIVAFTQEGEGLRSAKMNVRIDRQVIGGSTYPGQEDRINIIPGVVVREPSSGSRPDQEDRYALLGLPASPENVQVARVDATTMRVQWMPPTTGGRVAGYRIYYQGPDDDESRSIETPPSARTQTITGLAPGVDYNIWVLAFSPAGMGPQSDSFTIRTYPQGEVPRAPADVQMAVVNPSTIRLNWEPPTGLSGPILGYRIFYNPILTNMLNVQEVGPTVTEYSLMNLDPYLGYNIWVLAFTEAREGQRSLSIMLPPRAQRGSSVGGSASPREVTFTALTPNSIKIQWEKPTDSVDVVDGYGILYRGAGEDQTQTIEASSDMFAHSCMYHALLFLKMSTAFKLHLHVGVDESEYILTGLEADTEYVLQLLAFTASGQEYRSPQISVRTSASSHPDLGRVGVSGSTGISSTAHMSVVPSSGGTGRVIVRGGGDAGPRLTSGQSFVIRTDANGQRSFLLPDGESAAGQGVVIRTDGSSTSNGQVFLVPANGGSTTGQGGQTFVVRPNQAGVITNRGGSGSSGGQAFLVPVGGSSGSTRDGQTVVHRFNGRPDDALQSGQTATTPAPEEGHDEDCYHGNGEDYRGQASTTEKGSQCVKWSASDFFQYSSHEYTQGEFGIGDHNYCRNPDGDAKPWCYADAEGTYEYCAIQQCRNGG</sequence>
<feature type="region of interest" description="Disordered" evidence="6">
    <location>
        <begin position="494"/>
        <end position="519"/>
    </location>
</feature>
<dbReference type="STRING" id="7739.C3YJC2"/>
<feature type="domain" description="Fibronectin type-III" evidence="8">
    <location>
        <begin position="994"/>
        <end position="1085"/>
    </location>
</feature>
<feature type="domain" description="Fibronectin type-III" evidence="8">
    <location>
        <begin position="406"/>
        <end position="497"/>
    </location>
</feature>
<gene>
    <name evidence="9" type="ORF">BRAFLDRAFT_126919</name>
</gene>
<dbReference type="CDD" id="cd00108">
    <property type="entry name" value="KR"/>
    <property type="match status" value="1"/>
</dbReference>
<feature type="compositionally biased region" description="Basic and acidic residues" evidence="6">
    <location>
        <begin position="2253"/>
        <end position="2275"/>
    </location>
</feature>
<feature type="compositionally biased region" description="Polar residues" evidence="6">
    <location>
        <begin position="1934"/>
        <end position="1943"/>
    </location>
</feature>
<keyword evidence="3" id="KW-0677">Repeat</keyword>
<dbReference type="Pfam" id="PF00041">
    <property type="entry name" value="fn3"/>
    <property type="match status" value="31"/>
</dbReference>
<dbReference type="InterPro" id="IPR013783">
    <property type="entry name" value="Ig-like_fold"/>
</dbReference>
<feature type="domain" description="Fibronectin type-III" evidence="8">
    <location>
        <begin position="4231"/>
        <end position="4323"/>
    </location>
</feature>
<feature type="compositionally biased region" description="Polar residues" evidence="6">
    <location>
        <begin position="1610"/>
        <end position="1624"/>
    </location>
</feature>
<feature type="domain" description="Fibronectin type-III" evidence="8">
    <location>
        <begin position="3074"/>
        <end position="3164"/>
    </location>
</feature>
<dbReference type="InterPro" id="IPR018056">
    <property type="entry name" value="Kringle_CS"/>
</dbReference>
<keyword evidence="2" id="KW-0732">Signal</keyword>
<dbReference type="SUPFAM" id="SSF49265">
    <property type="entry name" value="Fibronectin type III"/>
    <property type="match status" value="19"/>
</dbReference>
<feature type="region of interest" description="Disordered" evidence="6">
    <location>
        <begin position="3949"/>
        <end position="3971"/>
    </location>
</feature>
<evidence type="ECO:0000256" key="5">
    <source>
        <dbReference type="PROSITE-ProRule" id="PRU00121"/>
    </source>
</evidence>
<protein>
    <recommendedName>
        <fullName evidence="10">Protein-tyrosine-phosphatase</fullName>
    </recommendedName>
</protein>
<evidence type="ECO:0000313" key="9">
    <source>
        <dbReference type="EMBL" id="EEN59620.1"/>
    </source>
</evidence>
<evidence type="ECO:0000259" key="7">
    <source>
        <dbReference type="PROSITE" id="PS50070"/>
    </source>
</evidence>
<evidence type="ECO:0000256" key="3">
    <source>
        <dbReference type="ARBA" id="ARBA00022737"/>
    </source>
</evidence>
<evidence type="ECO:0000256" key="1">
    <source>
        <dbReference type="ARBA" id="ARBA00022572"/>
    </source>
</evidence>
<dbReference type="SMART" id="SM00130">
    <property type="entry name" value="KR"/>
    <property type="match status" value="1"/>
</dbReference>
<dbReference type="PANTHER" id="PTHR46708">
    <property type="entry name" value="TENASCIN"/>
    <property type="match status" value="1"/>
</dbReference>
<feature type="domain" description="Fibronectin type-III" evidence="8">
    <location>
        <begin position="2976"/>
        <end position="3067"/>
    </location>
</feature>
<feature type="domain" description="Fibronectin type-III" evidence="8">
    <location>
        <begin position="2492"/>
        <end position="2583"/>
    </location>
</feature>
<evidence type="ECO:0008006" key="10">
    <source>
        <dbReference type="Google" id="ProtNLM"/>
    </source>
</evidence>
<feature type="domain" description="Fibronectin type-III" evidence="8">
    <location>
        <begin position="4442"/>
        <end position="4533"/>
    </location>
</feature>
<dbReference type="InterPro" id="IPR056601">
    <property type="entry name" value="Galaxin_dom"/>
</dbReference>
<dbReference type="FunFam" id="2.60.40.10:FF:001947">
    <property type="match status" value="15"/>
</dbReference>
<feature type="domain" description="Fibronectin type-III" evidence="8">
    <location>
        <begin position="3773"/>
        <end position="3864"/>
    </location>
</feature>
<feature type="domain" description="Fibronectin type-III" evidence="8">
    <location>
        <begin position="2687"/>
        <end position="2778"/>
    </location>
</feature>
<feature type="compositionally biased region" description="Polar residues" evidence="6">
    <location>
        <begin position="2193"/>
        <end position="2211"/>
    </location>
</feature>
<dbReference type="PROSITE" id="PS50070">
    <property type="entry name" value="KRINGLE_2"/>
    <property type="match status" value="1"/>
</dbReference>
<feature type="domain" description="Fibronectin type-III" evidence="8">
    <location>
        <begin position="2785"/>
        <end position="2874"/>
    </location>
</feature>
<feature type="domain" description="Fibronectin type-III" evidence="8">
    <location>
        <begin position="504"/>
        <end position="599"/>
    </location>
</feature>
<feature type="disulfide bond" evidence="5">
    <location>
        <begin position="5079"/>
        <end position="5156"/>
    </location>
</feature>
<evidence type="ECO:0000259" key="8">
    <source>
        <dbReference type="PROSITE" id="PS50853"/>
    </source>
</evidence>
<evidence type="ECO:0000256" key="4">
    <source>
        <dbReference type="ARBA" id="ARBA00023157"/>
    </source>
</evidence>
<feature type="domain" description="Fibronectin type-III" evidence="8">
    <location>
        <begin position="802"/>
        <end position="893"/>
    </location>
</feature>
<feature type="compositionally biased region" description="Polar residues" evidence="6">
    <location>
        <begin position="3949"/>
        <end position="3962"/>
    </location>
</feature>
<dbReference type="EMBL" id="GG666519">
    <property type="protein sequence ID" value="EEN59620.1"/>
    <property type="molecule type" value="Genomic_DNA"/>
</dbReference>
<feature type="compositionally biased region" description="Basic and acidic residues" evidence="6">
    <location>
        <begin position="2041"/>
        <end position="2051"/>
    </location>
</feature>
<dbReference type="PANTHER" id="PTHR46708:SF2">
    <property type="entry name" value="FIBRONECTIN TYPE-III DOMAIN-CONTAINING PROTEIN"/>
    <property type="match status" value="1"/>
</dbReference>
<feature type="domain" description="Fibronectin type-III" evidence="8">
    <location>
        <begin position="3268"/>
        <end position="3358"/>
    </location>
</feature>
<feature type="domain" description="Fibronectin type-III" evidence="8">
    <location>
        <begin position="2590"/>
        <end position="2680"/>
    </location>
</feature>
<feature type="compositionally biased region" description="Polar residues" evidence="6">
    <location>
        <begin position="2052"/>
        <end position="2067"/>
    </location>
</feature>
<feature type="domain" description="Fibronectin type-III" evidence="8">
    <location>
        <begin position="1307"/>
        <end position="1398"/>
    </location>
</feature>
<organism>
    <name type="scientific">Branchiostoma floridae</name>
    <name type="common">Florida lancelet</name>
    <name type="synonym">Amphioxus</name>
    <dbReference type="NCBI Taxonomy" id="7739"/>
    <lineage>
        <taxon>Eukaryota</taxon>
        <taxon>Metazoa</taxon>
        <taxon>Chordata</taxon>
        <taxon>Cephalochordata</taxon>
        <taxon>Leptocardii</taxon>
        <taxon>Amphioxiformes</taxon>
        <taxon>Branchiostomatidae</taxon>
        <taxon>Branchiostoma</taxon>
    </lineage>
</organism>
<dbReference type="PROSITE" id="PS50853">
    <property type="entry name" value="FN3"/>
    <property type="match status" value="32"/>
</dbReference>
<feature type="compositionally biased region" description="Polar residues" evidence="6">
    <location>
        <begin position="1968"/>
        <end position="1977"/>
    </location>
</feature>
<feature type="region of interest" description="Disordered" evidence="6">
    <location>
        <begin position="1480"/>
        <end position="1523"/>
    </location>
</feature>
<feature type="domain" description="Fibronectin type-III" evidence="8">
    <location>
        <begin position="3364"/>
        <end position="3454"/>
    </location>
</feature>
<feature type="region of interest" description="Disordered" evidence="6">
    <location>
        <begin position="1419"/>
        <end position="1453"/>
    </location>
</feature>
<dbReference type="FunCoup" id="C3YJC2">
    <property type="interactions" value="305"/>
</dbReference>
<feature type="compositionally biased region" description="Basic residues" evidence="6">
    <location>
        <begin position="2276"/>
        <end position="2287"/>
    </location>
</feature>
<dbReference type="InterPro" id="IPR013806">
    <property type="entry name" value="Kringle-like"/>
</dbReference>
<feature type="compositionally biased region" description="Polar residues" evidence="6">
    <location>
        <begin position="1594"/>
        <end position="1603"/>
    </location>
</feature>
<dbReference type="PRINTS" id="PR00018">
    <property type="entry name" value="KRINGLE"/>
</dbReference>
<feature type="region of interest" description="Disordered" evidence="6">
    <location>
        <begin position="1544"/>
        <end position="2158"/>
    </location>
</feature>
<accession>C3YJC2</accession>
<feature type="domain" description="Fibronectin type-III" evidence="8">
    <location>
        <begin position="3171"/>
        <end position="3261"/>
    </location>
</feature>
<evidence type="ECO:0000256" key="6">
    <source>
        <dbReference type="SAM" id="MobiDB-lite"/>
    </source>
</evidence>
<feature type="domain" description="Fibronectin type-III" evidence="8">
    <location>
        <begin position="2879"/>
        <end position="2969"/>
    </location>
</feature>
<dbReference type="Pfam" id="PF24748">
    <property type="entry name" value="Galaxin_repeat"/>
    <property type="match status" value="1"/>
</dbReference>